<dbReference type="OrthoDB" id="432234at2759"/>
<evidence type="ECO:0000313" key="1">
    <source>
        <dbReference type="EMBL" id="KIM69873.1"/>
    </source>
</evidence>
<organism evidence="1 2">
    <name type="scientific">Scleroderma citrinum Foug A</name>
    <dbReference type="NCBI Taxonomy" id="1036808"/>
    <lineage>
        <taxon>Eukaryota</taxon>
        <taxon>Fungi</taxon>
        <taxon>Dikarya</taxon>
        <taxon>Basidiomycota</taxon>
        <taxon>Agaricomycotina</taxon>
        <taxon>Agaricomycetes</taxon>
        <taxon>Agaricomycetidae</taxon>
        <taxon>Boletales</taxon>
        <taxon>Sclerodermatineae</taxon>
        <taxon>Sclerodermataceae</taxon>
        <taxon>Scleroderma</taxon>
    </lineage>
</organism>
<dbReference type="EMBL" id="KN822005">
    <property type="protein sequence ID" value="KIM69873.1"/>
    <property type="molecule type" value="Genomic_DNA"/>
</dbReference>
<keyword evidence="2" id="KW-1185">Reference proteome</keyword>
<dbReference type="AlphaFoldDB" id="A0A0C3A842"/>
<evidence type="ECO:0000313" key="2">
    <source>
        <dbReference type="Proteomes" id="UP000053989"/>
    </source>
</evidence>
<dbReference type="HOGENOM" id="CLU_142960_1_0_1"/>
<dbReference type="Proteomes" id="UP000053989">
    <property type="component" value="Unassembled WGS sequence"/>
</dbReference>
<protein>
    <recommendedName>
        <fullName evidence="3">Helitron helicase-like domain-containing protein</fullName>
    </recommendedName>
</protein>
<evidence type="ECO:0008006" key="3">
    <source>
        <dbReference type="Google" id="ProtNLM"/>
    </source>
</evidence>
<dbReference type="InParanoid" id="A0A0C3A842"/>
<feature type="non-terminal residue" evidence="1">
    <location>
        <position position="102"/>
    </location>
</feature>
<accession>A0A0C3A842</accession>
<proteinExistence type="predicted"/>
<gene>
    <name evidence="1" type="ORF">SCLCIDRAFT_101523</name>
</gene>
<reference evidence="1 2" key="1">
    <citation type="submission" date="2014-04" db="EMBL/GenBank/DDBJ databases">
        <authorList>
            <consortium name="DOE Joint Genome Institute"/>
            <person name="Kuo A."/>
            <person name="Kohler A."/>
            <person name="Nagy L.G."/>
            <person name="Floudas D."/>
            <person name="Copeland A."/>
            <person name="Barry K.W."/>
            <person name="Cichocki N."/>
            <person name="Veneault-Fourrey C."/>
            <person name="LaButti K."/>
            <person name="Lindquist E.A."/>
            <person name="Lipzen A."/>
            <person name="Lundell T."/>
            <person name="Morin E."/>
            <person name="Murat C."/>
            <person name="Sun H."/>
            <person name="Tunlid A."/>
            <person name="Henrissat B."/>
            <person name="Grigoriev I.V."/>
            <person name="Hibbett D.S."/>
            <person name="Martin F."/>
            <person name="Nordberg H.P."/>
            <person name="Cantor M.N."/>
            <person name="Hua S.X."/>
        </authorList>
    </citation>
    <scope>NUCLEOTIDE SEQUENCE [LARGE SCALE GENOMIC DNA]</scope>
    <source>
        <strain evidence="1 2">Foug A</strain>
    </source>
</reference>
<name>A0A0C3A842_9AGAM</name>
<sequence length="102" mass="11525">MVRKSHFTKVARSLISVDPTVLHSLENCLENEHSLSNLSAQEKNAMSLLKYVNTIAAHIPGLHTSKKFLCNEIHSYFGLFGLPQLFFNFNLNPAHSPIFQVM</sequence>
<reference evidence="2" key="2">
    <citation type="submission" date="2015-01" db="EMBL/GenBank/DDBJ databases">
        <title>Evolutionary Origins and Diversification of the Mycorrhizal Mutualists.</title>
        <authorList>
            <consortium name="DOE Joint Genome Institute"/>
            <consortium name="Mycorrhizal Genomics Consortium"/>
            <person name="Kohler A."/>
            <person name="Kuo A."/>
            <person name="Nagy L.G."/>
            <person name="Floudas D."/>
            <person name="Copeland A."/>
            <person name="Barry K.W."/>
            <person name="Cichocki N."/>
            <person name="Veneault-Fourrey C."/>
            <person name="LaButti K."/>
            <person name="Lindquist E.A."/>
            <person name="Lipzen A."/>
            <person name="Lundell T."/>
            <person name="Morin E."/>
            <person name="Murat C."/>
            <person name="Riley R."/>
            <person name="Ohm R."/>
            <person name="Sun H."/>
            <person name="Tunlid A."/>
            <person name="Henrissat B."/>
            <person name="Grigoriev I.V."/>
            <person name="Hibbett D.S."/>
            <person name="Martin F."/>
        </authorList>
    </citation>
    <scope>NUCLEOTIDE SEQUENCE [LARGE SCALE GENOMIC DNA]</scope>
    <source>
        <strain evidence="2">Foug A</strain>
    </source>
</reference>